<evidence type="ECO:0000313" key="3">
    <source>
        <dbReference type="EMBL" id="EEC42818.1"/>
    </source>
</evidence>
<dbReference type="KEGG" id="pti:PHATRDRAFT_bd1185"/>
<keyword evidence="4" id="KW-1185">Reference proteome</keyword>
<dbReference type="InterPro" id="IPR049227">
    <property type="entry name" value="DUF6824"/>
</dbReference>
<dbReference type="InParanoid" id="B7S3Q1"/>
<proteinExistence type="predicted"/>
<organism evidence="3 4">
    <name type="scientific">Phaeodactylum tricornutum (strain CCAP 1055/1)</name>
    <dbReference type="NCBI Taxonomy" id="556484"/>
    <lineage>
        <taxon>Eukaryota</taxon>
        <taxon>Sar</taxon>
        <taxon>Stramenopiles</taxon>
        <taxon>Ochrophyta</taxon>
        <taxon>Bacillariophyta</taxon>
        <taxon>Bacillariophyceae</taxon>
        <taxon>Bacillariophycidae</taxon>
        <taxon>Naviculales</taxon>
        <taxon>Phaeodactylaceae</taxon>
        <taxon>Phaeodactylum</taxon>
    </lineage>
</organism>
<dbReference type="Proteomes" id="UP000000759">
    <property type="component" value="Unassembled WGS sequence"/>
</dbReference>
<dbReference type="EMBL" id="DS999263">
    <property type="protein sequence ID" value="EEC42818.1"/>
    <property type="molecule type" value="Genomic_DNA"/>
</dbReference>
<protein>
    <recommendedName>
        <fullName evidence="2">DUF6824 domain-containing protein</fullName>
    </recommendedName>
</protein>
<feature type="domain" description="DUF6824" evidence="2">
    <location>
        <begin position="64"/>
        <end position="147"/>
    </location>
</feature>
<feature type="region of interest" description="Disordered" evidence="1">
    <location>
        <begin position="1"/>
        <end position="45"/>
    </location>
</feature>
<dbReference type="RefSeq" id="XP_002176190.1">
    <property type="nucleotide sequence ID" value="XM_002176154.1"/>
</dbReference>
<evidence type="ECO:0000259" key="2">
    <source>
        <dbReference type="Pfam" id="PF20710"/>
    </source>
</evidence>
<reference evidence="3 4" key="1">
    <citation type="journal article" date="2008" name="Nature">
        <title>The Phaeodactylum genome reveals the evolutionary history of diatom genomes.</title>
        <authorList>
            <person name="Bowler C."/>
            <person name="Allen A.E."/>
            <person name="Badger J.H."/>
            <person name="Grimwood J."/>
            <person name="Jabbari K."/>
            <person name="Kuo A."/>
            <person name="Maheswari U."/>
            <person name="Martens C."/>
            <person name="Maumus F."/>
            <person name="Otillar R.P."/>
            <person name="Rayko E."/>
            <person name="Salamov A."/>
            <person name="Vandepoele K."/>
            <person name="Beszteri B."/>
            <person name="Gruber A."/>
            <person name="Heijde M."/>
            <person name="Katinka M."/>
            <person name="Mock T."/>
            <person name="Valentin K."/>
            <person name="Verret F."/>
            <person name="Berges J.A."/>
            <person name="Brownlee C."/>
            <person name="Cadoret J.P."/>
            <person name="Chiovitti A."/>
            <person name="Choi C.J."/>
            <person name="Coesel S."/>
            <person name="De Martino A."/>
            <person name="Detter J.C."/>
            <person name="Durkin C."/>
            <person name="Falciatore A."/>
            <person name="Fournet J."/>
            <person name="Haruta M."/>
            <person name="Huysman M.J."/>
            <person name="Jenkins B.D."/>
            <person name="Jiroutova K."/>
            <person name="Jorgensen R.E."/>
            <person name="Joubert Y."/>
            <person name="Kaplan A."/>
            <person name="Kroger N."/>
            <person name="Kroth P.G."/>
            <person name="La Roche J."/>
            <person name="Lindquist E."/>
            <person name="Lommer M."/>
            <person name="Martin-Jezequel V."/>
            <person name="Lopez P.J."/>
            <person name="Lucas S."/>
            <person name="Mangogna M."/>
            <person name="McGinnis K."/>
            <person name="Medlin L.K."/>
            <person name="Montsant A."/>
            <person name="Oudot-Le Secq M.P."/>
            <person name="Napoli C."/>
            <person name="Obornik M."/>
            <person name="Parker M.S."/>
            <person name="Petit J.L."/>
            <person name="Porcel B.M."/>
            <person name="Poulsen N."/>
            <person name="Robison M."/>
            <person name="Rychlewski L."/>
            <person name="Rynearson T.A."/>
            <person name="Schmutz J."/>
            <person name="Shapiro H."/>
            <person name="Siaut M."/>
            <person name="Stanley M."/>
            <person name="Sussman M.R."/>
            <person name="Taylor A.R."/>
            <person name="Vardi A."/>
            <person name="von Dassow P."/>
            <person name="Vyverman W."/>
            <person name="Willis A."/>
            <person name="Wyrwicz L.S."/>
            <person name="Rokhsar D.S."/>
            <person name="Weissenbach J."/>
            <person name="Armbrust E.V."/>
            <person name="Green B.R."/>
            <person name="Van de Peer Y."/>
            <person name="Grigoriev I.V."/>
        </authorList>
    </citation>
    <scope>NUCLEOTIDE SEQUENCE [LARGE SCALE GENOMIC DNA]</scope>
    <source>
        <strain evidence="3 4">CCAP 1055/1</strain>
    </source>
</reference>
<evidence type="ECO:0000313" key="4">
    <source>
        <dbReference type="Proteomes" id="UP000000759"/>
    </source>
</evidence>
<feature type="compositionally biased region" description="Basic and acidic residues" evidence="1">
    <location>
        <begin position="21"/>
        <end position="34"/>
    </location>
</feature>
<gene>
    <name evidence="3" type="ORF">PHATRDRAFT_bd1185</name>
</gene>
<dbReference type="HOGENOM" id="CLU_1039994_0_0_1"/>
<dbReference type="OrthoDB" id="52329at2759"/>
<dbReference type="AlphaFoldDB" id="B7S3Q1"/>
<feature type="compositionally biased region" description="Basic and acidic residues" evidence="1">
    <location>
        <begin position="1"/>
        <end position="13"/>
    </location>
</feature>
<accession>B7S3Q1</accession>
<name>B7S3Q1_PHATC</name>
<evidence type="ECO:0000256" key="1">
    <source>
        <dbReference type="SAM" id="MobiDB-lite"/>
    </source>
</evidence>
<dbReference type="Pfam" id="PF20710">
    <property type="entry name" value="DUF6824"/>
    <property type="match status" value="1"/>
</dbReference>
<dbReference type="GeneID" id="7205135"/>
<reference evidence="4" key="2">
    <citation type="submission" date="2008-08" db="EMBL/GenBank/DDBJ databases">
        <authorList>
            <consortium name="Diatom Consortium"/>
            <person name="Grigoriev I."/>
            <person name="Grimwood J."/>
            <person name="Kuo A."/>
            <person name="Otillar R.P."/>
            <person name="Salamov A."/>
            <person name="Detter J.C."/>
            <person name="Lindquist E."/>
            <person name="Shapiro H."/>
            <person name="Lucas S."/>
            <person name="Glavina del Rio T."/>
            <person name="Pitluck S."/>
            <person name="Rokhsar D."/>
            <person name="Bowler C."/>
        </authorList>
    </citation>
    <scope>GENOME REANNOTATION</scope>
    <source>
        <strain evidence="4">CCAP 1055/1</strain>
    </source>
</reference>
<sequence length="259" mass="29529">MSEKKLSFRDEGRPLYPQEKLGLKESLPKKDASHQGKSAANTCSEASSSVSLASNKYIVPRLNDVLLGRGRKLEAHAGNKAFRDTIDSFLPRFDLERSRNGRSRLFDEIVHFVCKDGVQFLQQNELSGEWEVAPIEIGRAKVGQSLRYRQRQKKRRISDEEDPIFVEPATIGTMKERFPSVPSSRNEPLLTDEQILRAIGETLVSDSLPDECETEDAFSYSGESSEDPVYQDYSYNKLRFKGLLTNSEHWWEHLVKDSV</sequence>
<dbReference type="PaxDb" id="2850-Phatrdraft1185"/>